<keyword evidence="4" id="KW-0862">Zinc</keyword>
<evidence type="ECO:0000256" key="2">
    <source>
        <dbReference type="ARBA" id="ARBA00022723"/>
    </source>
</evidence>
<evidence type="ECO:0000313" key="7">
    <source>
        <dbReference type="EMBL" id="KAK4260649.1"/>
    </source>
</evidence>
<dbReference type="EMBL" id="JAWXYG010000010">
    <property type="protein sequence ID" value="KAK4260649.1"/>
    <property type="molecule type" value="Genomic_DNA"/>
</dbReference>
<comment type="caution">
    <text evidence="7">The sequence shown here is derived from an EMBL/GenBank/DDBJ whole genome shotgun (WGS) entry which is preliminary data.</text>
</comment>
<comment type="function">
    <text evidence="1">May be involved in environmental stress response.</text>
</comment>
<feature type="region of interest" description="Disordered" evidence="5">
    <location>
        <begin position="50"/>
        <end position="93"/>
    </location>
</feature>
<dbReference type="GO" id="GO:0008270">
    <property type="term" value="F:zinc ion binding"/>
    <property type="evidence" value="ECO:0007669"/>
    <property type="project" value="UniProtKB-KW"/>
</dbReference>
<proteinExistence type="predicted"/>
<dbReference type="SUPFAM" id="SSF57716">
    <property type="entry name" value="Glucocorticoid receptor-like (DNA-binding domain)"/>
    <property type="match status" value="1"/>
</dbReference>
<dbReference type="SMART" id="SM00259">
    <property type="entry name" value="ZnF_A20"/>
    <property type="match status" value="1"/>
</dbReference>
<evidence type="ECO:0000313" key="8">
    <source>
        <dbReference type="Proteomes" id="UP001293593"/>
    </source>
</evidence>
<accession>A0AAE1MD24</accession>
<dbReference type="PROSITE" id="PS51036">
    <property type="entry name" value="ZF_A20"/>
    <property type="match status" value="1"/>
</dbReference>
<feature type="domain" description="A20-type" evidence="6">
    <location>
        <begin position="13"/>
        <end position="47"/>
    </location>
</feature>
<name>A0AAE1MD24_9FABA</name>
<dbReference type="InterPro" id="IPR002653">
    <property type="entry name" value="Znf_A20"/>
</dbReference>
<evidence type="ECO:0000256" key="3">
    <source>
        <dbReference type="ARBA" id="ARBA00022771"/>
    </source>
</evidence>
<evidence type="ECO:0000259" key="6">
    <source>
        <dbReference type="PROSITE" id="PS51036"/>
    </source>
</evidence>
<dbReference type="Gene3D" id="1.20.5.4770">
    <property type="match status" value="1"/>
</dbReference>
<keyword evidence="3" id="KW-0863">Zinc-finger</keyword>
<feature type="compositionally biased region" description="Polar residues" evidence="5">
    <location>
        <begin position="74"/>
        <end position="93"/>
    </location>
</feature>
<evidence type="ECO:0000256" key="1">
    <source>
        <dbReference type="ARBA" id="ARBA00003732"/>
    </source>
</evidence>
<protein>
    <recommendedName>
        <fullName evidence="6">A20-type domain-containing protein</fullName>
    </recommendedName>
</protein>
<dbReference type="Pfam" id="PF01754">
    <property type="entry name" value="zf-A20"/>
    <property type="match status" value="1"/>
</dbReference>
<evidence type="ECO:0000256" key="5">
    <source>
        <dbReference type="SAM" id="MobiDB-lite"/>
    </source>
</evidence>
<keyword evidence="2" id="KW-0479">Metal-binding</keyword>
<dbReference type="AlphaFoldDB" id="A0AAE1MD24"/>
<keyword evidence="8" id="KW-1185">Reference proteome</keyword>
<dbReference type="GO" id="GO:0003677">
    <property type="term" value="F:DNA binding"/>
    <property type="evidence" value="ECO:0007669"/>
    <property type="project" value="InterPro"/>
</dbReference>
<dbReference type="Proteomes" id="UP001293593">
    <property type="component" value="Unassembled WGS sequence"/>
</dbReference>
<gene>
    <name evidence="7" type="ORF">QN277_003737</name>
</gene>
<organism evidence="7 8">
    <name type="scientific">Acacia crassicarpa</name>
    <name type="common">northern wattle</name>
    <dbReference type="NCBI Taxonomy" id="499986"/>
    <lineage>
        <taxon>Eukaryota</taxon>
        <taxon>Viridiplantae</taxon>
        <taxon>Streptophyta</taxon>
        <taxon>Embryophyta</taxon>
        <taxon>Tracheophyta</taxon>
        <taxon>Spermatophyta</taxon>
        <taxon>Magnoliopsida</taxon>
        <taxon>eudicotyledons</taxon>
        <taxon>Gunneridae</taxon>
        <taxon>Pentapetalae</taxon>
        <taxon>rosids</taxon>
        <taxon>fabids</taxon>
        <taxon>Fabales</taxon>
        <taxon>Fabaceae</taxon>
        <taxon>Caesalpinioideae</taxon>
        <taxon>mimosoid clade</taxon>
        <taxon>Acacieae</taxon>
        <taxon>Acacia</taxon>
    </lineage>
</organism>
<reference evidence="7" key="1">
    <citation type="submission" date="2023-10" db="EMBL/GenBank/DDBJ databases">
        <title>Chromosome-level genome of the transformable northern wattle, Acacia crassicarpa.</title>
        <authorList>
            <person name="Massaro I."/>
            <person name="Sinha N.R."/>
            <person name="Poethig S."/>
            <person name="Leichty A.R."/>
        </authorList>
    </citation>
    <scope>NUCLEOTIDE SEQUENCE</scope>
    <source>
        <strain evidence="7">Acra3RX</strain>
        <tissue evidence="7">Leaf</tissue>
    </source>
</reference>
<sequence length="93" mass="10602">MSSHQKDGTSYQLSKPKPCANNCGFFGTAGTMNLCSKCYRDFQISKPLPLKPPWRNHSTLDPLPHLIKRRNRTLQRNPENTFHNDSSKNNISS</sequence>
<evidence type="ECO:0000256" key="4">
    <source>
        <dbReference type="ARBA" id="ARBA00022833"/>
    </source>
</evidence>